<evidence type="ECO:0000313" key="2">
    <source>
        <dbReference type="Proteomes" id="UP000008148"/>
    </source>
</evidence>
<keyword evidence="2" id="KW-1185">Reference proteome</keyword>
<gene>
    <name evidence="1" type="ordered locus">CKO_03250</name>
</gene>
<dbReference type="KEGG" id="cko:CKO_03250"/>
<protein>
    <submittedName>
        <fullName evidence="1">Uncharacterized protein</fullName>
    </submittedName>
</protein>
<dbReference type="HOGENOM" id="CLU_219336_0_0_6"/>
<dbReference type="Proteomes" id="UP000008148">
    <property type="component" value="Chromosome"/>
</dbReference>
<organism evidence="1 2">
    <name type="scientific">Citrobacter koseri (strain ATCC BAA-895 / CDC 4225-83 / SGSC4696)</name>
    <dbReference type="NCBI Taxonomy" id="290338"/>
    <lineage>
        <taxon>Bacteria</taxon>
        <taxon>Pseudomonadati</taxon>
        <taxon>Pseudomonadota</taxon>
        <taxon>Gammaproteobacteria</taxon>
        <taxon>Enterobacterales</taxon>
        <taxon>Enterobacteriaceae</taxon>
        <taxon>Citrobacter</taxon>
    </lineage>
</organism>
<dbReference type="EMBL" id="CP000822">
    <property type="protein sequence ID" value="ABV14334.1"/>
    <property type="molecule type" value="Genomic_DNA"/>
</dbReference>
<proteinExistence type="predicted"/>
<reference evidence="1 2" key="1">
    <citation type="submission" date="2007-08" db="EMBL/GenBank/DDBJ databases">
        <authorList>
            <consortium name="The Citrobacter koseri Genome Sequencing Project"/>
            <person name="McClelland M."/>
            <person name="Sanderson E.K."/>
            <person name="Porwollik S."/>
            <person name="Spieth J."/>
            <person name="Clifton W.S."/>
            <person name="Latreille P."/>
            <person name="Courtney L."/>
            <person name="Wang C."/>
            <person name="Pepin K."/>
            <person name="Bhonagiri V."/>
            <person name="Nash W."/>
            <person name="Johnson M."/>
            <person name="Thiruvilangam P."/>
            <person name="Wilson R."/>
        </authorList>
    </citation>
    <scope>NUCLEOTIDE SEQUENCE [LARGE SCALE GENOMIC DNA]</scope>
    <source>
        <strain evidence="2">ATCC BAA-895 / CDC 4225-83 / SGSC4696</strain>
    </source>
</reference>
<dbReference type="AlphaFoldDB" id="A8ALH1"/>
<evidence type="ECO:0000313" key="1">
    <source>
        <dbReference type="EMBL" id="ABV14334.1"/>
    </source>
</evidence>
<name>A8ALH1_CITK8</name>
<accession>A8ALH1</accession>
<sequence length="40" mass="4170">MCSSAPGNAPLPHCAHAVIIAAQRKKKSGTGGRNRNKNAR</sequence>